<reference evidence="2 3" key="1">
    <citation type="submission" date="2017-01" db="EMBL/GenBank/DDBJ databases">
        <authorList>
            <person name="Mah S.A."/>
            <person name="Swanson W.J."/>
            <person name="Moy G.W."/>
            <person name="Vacquier V.D."/>
        </authorList>
    </citation>
    <scope>NUCLEOTIDE SEQUENCE [LARGE SCALE GENOMIC DNA]</scope>
    <source>
        <strain evidence="2 3">DSM 29590</strain>
    </source>
</reference>
<dbReference type="Pfam" id="PF24390">
    <property type="entry name" value="PRTase-CE"/>
    <property type="match status" value="1"/>
</dbReference>
<keyword evidence="3" id="KW-1185">Reference proteome</keyword>
<organism evidence="2 3">
    <name type="scientific">Roseovarius nanhaiticus</name>
    <dbReference type="NCBI Taxonomy" id="573024"/>
    <lineage>
        <taxon>Bacteria</taxon>
        <taxon>Pseudomonadati</taxon>
        <taxon>Pseudomonadota</taxon>
        <taxon>Alphaproteobacteria</taxon>
        <taxon>Rhodobacterales</taxon>
        <taxon>Roseobacteraceae</taxon>
        <taxon>Roseovarius</taxon>
    </lineage>
</organism>
<dbReference type="AlphaFoldDB" id="A0A1N7FL47"/>
<evidence type="ECO:0000313" key="3">
    <source>
        <dbReference type="Proteomes" id="UP000186019"/>
    </source>
</evidence>
<feature type="domain" description="PRTase-CE" evidence="1">
    <location>
        <begin position="53"/>
        <end position="312"/>
    </location>
</feature>
<proteinExistence type="predicted"/>
<dbReference type="STRING" id="573024.SAMN05216208_0995"/>
<dbReference type="RefSeq" id="WP_139194219.1">
    <property type="nucleotide sequence ID" value="NZ_FOAC01000001.1"/>
</dbReference>
<protein>
    <recommendedName>
        <fullName evidence="1">PRTase-CE domain-containing protein</fullName>
    </recommendedName>
</protein>
<gene>
    <name evidence="2" type="ORF">SAMN05421666_1141</name>
</gene>
<evidence type="ECO:0000259" key="1">
    <source>
        <dbReference type="Pfam" id="PF24390"/>
    </source>
</evidence>
<dbReference type="EMBL" id="FTNV01000001">
    <property type="protein sequence ID" value="SIS01010.1"/>
    <property type="molecule type" value="Genomic_DNA"/>
</dbReference>
<dbReference type="OrthoDB" id="8427993at2"/>
<dbReference type="InterPro" id="IPR056920">
    <property type="entry name" value="PRTase-CE"/>
</dbReference>
<dbReference type="Proteomes" id="UP000186019">
    <property type="component" value="Unassembled WGS sequence"/>
</dbReference>
<sequence length="316" mass="36327">MTRIKSIPEGWDFPYDGSPLPSQSVSMIDFLSKKVFNDYEPSQFQPFRLRLIDWLNNVDTEEEQHHLLALLLSVFFVGRREFEALYRTAYHGNIFRWVLADEDLDVFSDELESTVTGRINKSWICPISDSLRVNSFLKVNGLKSLDKRPDWRSLKQFGDLEKIRSYVEKKKISDLVLLEDFVGSGTQAKAAIKFAATTLPNTRILLCPLIVCPVGDKTLAEEAEKFENVTYDPVLVLPETAFHTYSDDAAENETPIHKFLCGLNEKLEGDTEKFMFGFMNTGAKVVMYSNCPNNTLPIFHHETENWKPLFPRVNRQ</sequence>
<accession>A0A1N7FL47</accession>
<name>A0A1N7FL47_9RHOB</name>
<evidence type="ECO:0000313" key="2">
    <source>
        <dbReference type="EMBL" id="SIS01010.1"/>
    </source>
</evidence>